<dbReference type="Gene3D" id="3.40.640.10">
    <property type="entry name" value="Type I PLP-dependent aspartate aminotransferase-like (Major domain)"/>
    <property type="match status" value="1"/>
</dbReference>
<accession>A0AA94I0A5</accession>
<dbReference type="InterPro" id="IPR049315">
    <property type="entry name" value="GDC-P_N"/>
</dbReference>
<dbReference type="PANTHER" id="PTHR42806:SF1">
    <property type="entry name" value="GLYCINE DEHYDROGENASE (DECARBOXYLATING)"/>
    <property type="match status" value="1"/>
</dbReference>
<organism evidence="3 4">
    <name type="scientific">Anaerotignum propionicum DSM 1682</name>
    <dbReference type="NCBI Taxonomy" id="991789"/>
    <lineage>
        <taxon>Bacteria</taxon>
        <taxon>Bacillati</taxon>
        <taxon>Bacillota</taxon>
        <taxon>Clostridia</taxon>
        <taxon>Lachnospirales</taxon>
        <taxon>Anaerotignaceae</taxon>
        <taxon>Anaerotignum</taxon>
    </lineage>
</organism>
<comment type="caution">
    <text evidence="3">The sequence shown here is derived from an EMBL/GenBank/DDBJ whole genome shotgun (WGS) entry which is preliminary data.</text>
</comment>
<dbReference type="GO" id="GO:0004375">
    <property type="term" value="F:glycine dehydrogenase (decarboxylating) activity"/>
    <property type="evidence" value="ECO:0007669"/>
    <property type="project" value="InterPro"/>
</dbReference>
<evidence type="ECO:0000256" key="1">
    <source>
        <dbReference type="ARBA" id="ARBA00023002"/>
    </source>
</evidence>
<protein>
    <submittedName>
        <fullName evidence="3">Glycine cleavage system P-protein</fullName>
    </submittedName>
</protein>
<proteinExistence type="predicted"/>
<feature type="domain" description="Glycine cleavage system P-protein N-terminal" evidence="2">
    <location>
        <begin position="2"/>
        <end position="202"/>
    </location>
</feature>
<keyword evidence="1" id="KW-0560">Oxidoreductase</keyword>
<dbReference type="InterPro" id="IPR015421">
    <property type="entry name" value="PyrdxlP-dep_Trfase_major"/>
</dbReference>
<dbReference type="GO" id="GO:0009116">
    <property type="term" value="P:nucleoside metabolic process"/>
    <property type="evidence" value="ECO:0007669"/>
    <property type="project" value="InterPro"/>
</dbReference>
<sequence length="205" mass="22397">MGVNPISLGIAKTPREYSADIAVGEGQPLGIPLSFGGPYLGFMATVDAMKRKLPGRIVGQTKDSNGKIGYVLTLQAREQHIRREKSSSNICSNEALCALAAGVYLSAMGKKGLREVAVQSMSKADYLAERLSELGFKLVNKEEIFNEFVTESPKPVSEVMRLLESKGILGGYPLREENKGKILWCCTEMNSKKDIDELIAILQEV</sequence>
<evidence type="ECO:0000313" key="3">
    <source>
        <dbReference type="EMBL" id="SHF09049.1"/>
    </source>
</evidence>
<dbReference type="PANTHER" id="PTHR42806">
    <property type="entry name" value="GLYCINE CLEAVAGE SYSTEM P-PROTEIN"/>
    <property type="match status" value="1"/>
</dbReference>
<gene>
    <name evidence="3" type="ORF">SAMN02745151_02753</name>
</gene>
<dbReference type="Pfam" id="PF02347">
    <property type="entry name" value="GDC-P"/>
    <property type="match status" value="1"/>
</dbReference>
<dbReference type="InterPro" id="IPR015424">
    <property type="entry name" value="PyrdxlP-dep_Trfase"/>
</dbReference>
<evidence type="ECO:0000313" key="4">
    <source>
        <dbReference type="Proteomes" id="UP000184204"/>
    </source>
</evidence>
<dbReference type="EMBL" id="FQUA01000016">
    <property type="protein sequence ID" value="SHF09049.1"/>
    <property type="molecule type" value="Genomic_DNA"/>
</dbReference>
<reference evidence="4" key="1">
    <citation type="submission" date="2016-11" db="EMBL/GenBank/DDBJ databases">
        <authorList>
            <person name="Jaros S."/>
            <person name="Januszkiewicz K."/>
            <person name="Wedrychowicz H."/>
        </authorList>
    </citation>
    <scope>NUCLEOTIDE SEQUENCE [LARGE SCALE GENOMIC DNA]</scope>
    <source>
        <strain evidence="4">DSM 1682</strain>
    </source>
</reference>
<dbReference type="Proteomes" id="UP000184204">
    <property type="component" value="Unassembled WGS sequence"/>
</dbReference>
<evidence type="ECO:0000259" key="2">
    <source>
        <dbReference type="Pfam" id="PF02347"/>
    </source>
</evidence>
<name>A0AA94I0A5_ANAPI</name>
<dbReference type="AlphaFoldDB" id="A0AA94I0A5"/>
<dbReference type="SUPFAM" id="SSF53383">
    <property type="entry name" value="PLP-dependent transferases"/>
    <property type="match status" value="1"/>
</dbReference>
<dbReference type="InterPro" id="IPR023010">
    <property type="entry name" value="GcvPA"/>
</dbReference>